<dbReference type="PROSITE" id="PS50263">
    <property type="entry name" value="CN_HYDROLASE"/>
    <property type="match status" value="1"/>
</dbReference>
<dbReference type="InterPro" id="IPR036526">
    <property type="entry name" value="C-N_Hydrolase_sf"/>
</dbReference>
<dbReference type="PANTHER" id="PTHR23088:SF27">
    <property type="entry name" value="DEAMINATED GLUTATHIONE AMIDASE"/>
    <property type="match status" value="1"/>
</dbReference>
<dbReference type="Pfam" id="PF00795">
    <property type="entry name" value="CN_hydrolase"/>
    <property type="match status" value="1"/>
</dbReference>
<sequence length="299" mass="33126">MLIGLLHLKLREASKKANIEKARKLIKDAKERGAKLVILPSLFPVGNVFEIYENDKKSKSIIRNLSEKIPGSITDTLINLATEGEIHLIAGPILEQAGPKVFLTTLIISPQGEIVGKYRKVIVSERDVRLGISSGKEPVFMSLDKRYGILAEDDIFSPEINRVLALGNASAVIGSIKAYSRGYDVVKNVAITRTLENGIPYILVGEVIEDENGDIIGSSPTFVTSTNSLIYKQAEEEDSVLYVETTVLMQESSKDRIGKINNIETILQGLCKNIKKMRSVERKRLSQGDKAEKEEEEEE</sequence>
<feature type="region of interest" description="Disordered" evidence="1">
    <location>
        <begin position="280"/>
        <end position="299"/>
    </location>
</feature>
<dbReference type="InterPro" id="IPR003010">
    <property type="entry name" value="C-N_Hydrolase"/>
</dbReference>
<evidence type="ECO:0000313" key="3">
    <source>
        <dbReference type="EMBL" id="BCU70702.1"/>
    </source>
</evidence>
<keyword evidence="4" id="KW-1185">Reference proteome</keyword>
<proteinExistence type="predicted"/>
<dbReference type="Gene3D" id="3.60.110.10">
    <property type="entry name" value="Carbon-nitrogen hydrolase"/>
    <property type="match status" value="1"/>
</dbReference>
<feature type="domain" description="CN hydrolase" evidence="2">
    <location>
        <begin position="1"/>
        <end position="247"/>
    </location>
</feature>
<protein>
    <submittedName>
        <fullName evidence="3">Nitrilase</fullName>
    </submittedName>
</protein>
<dbReference type="EMBL" id="AP024597">
    <property type="protein sequence ID" value="BCU70702.1"/>
    <property type="molecule type" value="Genomic_DNA"/>
</dbReference>
<organism evidence="3 4">
    <name type="scientific">Stygiolobus caldivivus</name>
    <dbReference type="NCBI Taxonomy" id="2824673"/>
    <lineage>
        <taxon>Archaea</taxon>
        <taxon>Thermoproteota</taxon>
        <taxon>Thermoprotei</taxon>
        <taxon>Sulfolobales</taxon>
        <taxon>Sulfolobaceae</taxon>
        <taxon>Stygiolobus</taxon>
    </lineage>
</organism>
<evidence type="ECO:0000259" key="2">
    <source>
        <dbReference type="PROSITE" id="PS50263"/>
    </source>
</evidence>
<dbReference type="CDD" id="cd07197">
    <property type="entry name" value="nitrilase"/>
    <property type="match status" value="1"/>
</dbReference>
<feature type="compositionally biased region" description="Basic and acidic residues" evidence="1">
    <location>
        <begin position="280"/>
        <end position="293"/>
    </location>
</feature>
<name>A0A8D5U838_9CREN</name>
<dbReference type="KEGG" id="csty:KN1_19990"/>
<accession>A0A8D5U838</accession>
<dbReference type="SUPFAM" id="SSF56317">
    <property type="entry name" value="Carbon-nitrogen hydrolase"/>
    <property type="match status" value="1"/>
</dbReference>
<evidence type="ECO:0000256" key="1">
    <source>
        <dbReference type="SAM" id="MobiDB-lite"/>
    </source>
</evidence>
<gene>
    <name evidence="3" type="ORF">KN1_19990</name>
</gene>
<reference evidence="3 4" key="1">
    <citation type="submission" date="2021-04" db="EMBL/GenBank/DDBJ databases">
        <title>Complete genome sequence of Stygiolobus sp. KN-1.</title>
        <authorList>
            <person name="Nakamura K."/>
            <person name="Sakai H."/>
            <person name="Kurosawa N."/>
        </authorList>
    </citation>
    <scope>NUCLEOTIDE SEQUENCE [LARGE SCALE GENOMIC DNA]</scope>
    <source>
        <strain evidence="3 4">KN-1</strain>
    </source>
</reference>
<dbReference type="Proteomes" id="UP000825123">
    <property type="component" value="Chromosome"/>
</dbReference>
<dbReference type="AlphaFoldDB" id="A0A8D5U838"/>
<dbReference type="RefSeq" id="WP_221287381.1">
    <property type="nucleotide sequence ID" value="NZ_AP024597.1"/>
</dbReference>
<evidence type="ECO:0000313" key="4">
    <source>
        <dbReference type="Proteomes" id="UP000825123"/>
    </source>
</evidence>
<dbReference type="GeneID" id="66163731"/>
<dbReference type="PANTHER" id="PTHR23088">
    <property type="entry name" value="NITRILASE-RELATED"/>
    <property type="match status" value="1"/>
</dbReference>